<feature type="coiled-coil region" evidence="1">
    <location>
        <begin position="740"/>
        <end position="792"/>
    </location>
</feature>
<keyword evidence="1" id="KW-0175">Coiled coil</keyword>
<dbReference type="EMBL" id="AFRT01000693">
    <property type="protein sequence ID" value="ELU42865.1"/>
    <property type="molecule type" value="Genomic_DNA"/>
</dbReference>
<dbReference type="Gene3D" id="3.40.50.1820">
    <property type="entry name" value="alpha/beta hydrolase"/>
    <property type="match status" value="1"/>
</dbReference>
<name>L8WY01_THACA</name>
<feature type="region of interest" description="Disordered" evidence="2">
    <location>
        <begin position="659"/>
        <end position="740"/>
    </location>
</feature>
<feature type="domain" description="Fungal lipase-type" evidence="3">
    <location>
        <begin position="315"/>
        <end position="400"/>
    </location>
</feature>
<dbReference type="InterPro" id="IPR002921">
    <property type="entry name" value="Fungal_lipase-type"/>
</dbReference>
<organism evidence="4 5">
    <name type="scientific">Thanatephorus cucumeris (strain AG1-IA)</name>
    <name type="common">Rice sheath blight fungus</name>
    <name type="synonym">Rhizoctonia solani</name>
    <dbReference type="NCBI Taxonomy" id="983506"/>
    <lineage>
        <taxon>Eukaryota</taxon>
        <taxon>Fungi</taxon>
        <taxon>Dikarya</taxon>
        <taxon>Basidiomycota</taxon>
        <taxon>Agaricomycotina</taxon>
        <taxon>Agaricomycetes</taxon>
        <taxon>Cantharellales</taxon>
        <taxon>Ceratobasidiaceae</taxon>
        <taxon>Rhizoctonia</taxon>
        <taxon>Rhizoctonia solani AG-1</taxon>
    </lineage>
</organism>
<dbReference type="InterPro" id="IPR029058">
    <property type="entry name" value="AB_hydrolase_fold"/>
</dbReference>
<dbReference type="AlphaFoldDB" id="L8WY01"/>
<dbReference type="Pfam" id="PF01764">
    <property type="entry name" value="Lipase_3"/>
    <property type="match status" value="1"/>
</dbReference>
<reference evidence="4 5" key="1">
    <citation type="journal article" date="2013" name="Nat. Commun.">
        <title>The evolution and pathogenic mechanisms of the rice sheath blight pathogen.</title>
        <authorList>
            <person name="Zheng A."/>
            <person name="Lin R."/>
            <person name="Xu L."/>
            <person name="Qin P."/>
            <person name="Tang C."/>
            <person name="Ai P."/>
            <person name="Zhang D."/>
            <person name="Liu Y."/>
            <person name="Sun Z."/>
            <person name="Feng H."/>
            <person name="Wang Y."/>
            <person name="Chen Y."/>
            <person name="Liang X."/>
            <person name="Fu R."/>
            <person name="Li Q."/>
            <person name="Zhang J."/>
            <person name="Yu X."/>
            <person name="Xie Z."/>
            <person name="Ding L."/>
            <person name="Guan P."/>
            <person name="Tang J."/>
            <person name="Liang Y."/>
            <person name="Wang S."/>
            <person name="Deng Q."/>
            <person name="Li S."/>
            <person name="Zhu J."/>
            <person name="Wang L."/>
            <person name="Liu H."/>
            <person name="Li P."/>
        </authorList>
    </citation>
    <scope>NUCLEOTIDE SEQUENCE [LARGE SCALE GENOMIC DNA]</scope>
    <source>
        <strain evidence="5">AG-1 IA</strain>
    </source>
</reference>
<feature type="region of interest" description="Disordered" evidence="2">
    <location>
        <begin position="563"/>
        <end position="584"/>
    </location>
</feature>
<proteinExistence type="predicted"/>
<dbReference type="OrthoDB" id="406844at2759"/>
<sequence>MNPHPQLTPVCRRGTDSAILGADVWQNLDVMRIFRTFGVHRVFGREKTKGVSLSDSGRCGQLQGSYSAPYTTASFGERNVCGIGVARLLTLGQRGTLCGPPSTCVYILFEKGRPGLSSFSSLSKTTVSHSSHEDNMSDPTLNAHQQVFRLSLFANIVREIKGDLDSIQIELENRLPVAVNQVPGWKVVWGPVAWKHKPDDTKTGADHVSFVARHPNLVYSNGEEKETYVFAVAGSVSEYNWVINNARVDSVVDLHKWLEKGITTAPKRDLSPSLGNAYISYGTAVGVYRLATAVPPETSGSPGVELASYWAGFPESPNTRVIFAGHSLGAALTSTLALSLLESRAFAKFPASNILVYPSAGPAVGNITFARLFAKKFPKIAGPRYEVWNCMIVNRLDPVSQAWCNLKLISPEQNLDNIPTLYGEPIKEIVSGVNMGKVLAALSTVTYMPIQAVRFHGDPPATSPSTQKEFFDIVWYQHLEEYLKFIGIDAPESQLLVKDAGVGKMSNEEVTSCEPVIAELFVLPKTQEGAVDAAEDYKSLQALSVDVDKLVLDHHHLNMPPIRKHEASSSASTSQSSQPNGAGAKNVWFYMTGATTPNRPKEEDLQQYFDADNQRQRAKLSYQRPKETRIRCVVCPIARTLRQHLDGRHAIICSDDIVDQSVPPQSSKPRRSLATKPQLPSTPSSTRTFSSDEVPEESDAPNTSYLKSNLQTSASKSHIRKRSLESSEQPSKRPRAPKSVERLRAELDKLKSDYEQVKAERDHEARERRLLKEELRRLKEAERTRKEELVKVSNMLTSSIQALIKK</sequence>
<protein>
    <submittedName>
        <fullName evidence="4">Lipase domain-containing protein</fullName>
    </submittedName>
</protein>
<dbReference type="SUPFAM" id="SSF53474">
    <property type="entry name" value="alpha/beta-Hydrolases"/>
    <property type="match status" value="1"/>
</dbReference>
<evidence type="ECO:0000259" key="3">
    <source>
        <dbReference type="Pfam" id="PF01764"/>
    </source>
</evidence>
<evidence type="ECO:0000256" key="1">
    <source>
        <dbReference type="SAM" id="Coils"/>
    </source>
</evidence>
<dbReference type="GO" id="GO:0006629">
    <property type="term" value="P:lipid metabolic process"/>
    <property type="evidence" value="ECO:0007669"/>
    <property type="project" value="InterPro"/>
</dbReference>
<dbReference type="HOGENOM" id="CLU_349558_0_0_1"/>
<evidence type="ECO:0000313" key="5">
    <source>
        <dbReference type="Proteomes" id="UP000011668"/>
    </source>
</evidence>
<dbReference type="Proteomes" id="UP000011668">
    <property type="component" value="Unassembled WGS sequence"/>
</dbReference>
<feature type="compositionally biased region" description="Low complexity" evidence="2">
    <location>
        <begin position="568"/>
        <end position="578"/>
    </location>
</feature>
<comment type="caution">
    <text evidence="4">The sequence shown here is derived from an EMBL/GenBank/DDBJ whole genome shotgun (WGS) entry which is preliminary data.</text>
</comment>
<evidence type="ECO:0000313" key="4">
    <source>
        <dbReference type="EMBL" id="ELU42865.1"/>
    </source>
</evidence>
<feature type="compositionally biased region" description="Low complexity" evidence="2">
    <location>
        <begin position="681"/>
        <end position="691"/>
    </location>
</feature>
<keyword evidence="5" id="KW-1185">Reference proteome</keyword>
<gene>
    <name evidence="4" type="ORF">AG1IA_03087</name>
</gene>
<accession>L8WY01</accession>
<evidence type="ECO:0000256" key="2">
    <source>
        <dbReference type="SAM" id="MobiDB-lite"/>
    </source>
</evidence>
<feature type="compositionally biased region" description="Polar residues" evidence="2">
    <location>
        <begin position="700"/>
        <end position="716"/>
    </location>
</feature>